<organism evidence="2 3">
    <name type="scientific">Dactylosporangium darangshiense</name>
    <dbReference type="NCBI Taxonomy" id="579108"/>
    <lineage>
        <taxon>Bacteria</taxon>
        <taxon>Bacillati</taxon>
        <taxon>Actinomycetota</taxon>
        <taxon>Actinomycetes</taxon>
        <taxon>Micromonosporales</taxon>
        <taxon>Micromonosporaceae</taxon>
        <taxon>Dactylosporangium</taxon>
    </lineage>
</organism>
<accession>A0ABP8CU44</accession>
<feature type="transmembrane region" description="Helical" evidence="1">
    <location>
        <begin position="36"/>
        <end position="56"/>
    </location>
</feature>
<dbReference type="EMBL" id="BAABAT010000001">
    <property type="protein sequence ID" value="GAA4243394.1"/>
    <property type="molecule type" value="Genomic_DNA"/>
</dbReference>
<dbReference type="RefSeq" id="WP_345120219.1">
    <property type="nucleotide sequence ID" value="NZ_BAABAT010000001.1"/>
</dbReference>
<feature type="transmembrane region" description="Helical" evidence="1">
    <location>
        <begin position="454"/>
        <end position="471"/>
    </location>
</feature>
<feature type="transmembrane region" description="Helical" evidence="1">
    <location>
        <begin position="97"/>
        <end position="117"/>
    </location>
</feature>
<keyword evidence="1" id="KW-0472">Membrane</keyword>
<gene>
    <name evidence="2" type="ORF">GCM10022255_002320</name>
</gene>
<feature type="transmembrane region" description="Helical" evidence="1">
    <location>
        <begin position="478"/>
        <end position="500"/>
    </location>
</feature>
<evidence type="ECO:0000313" key="2">
    <source>
        <dbReference type="EMBL" id="GAA4243394.1"/>
    </source>
</evidence>
<sequence length="624" mass="66693">MIHNARTLLALLPVGTLVFTTVALRPRIAPDGRLAVIRGSIAVAVATVLATELLSLCNAISAGPVIALWCAAAAATGWWAWRDKPDKSAFNIKFPKWYIAPIALLVVAELVLALASAPNNYDSNSYHLPKIEHWIANGNLGNFPTAQIQQLILVPGAEYLLLHLRLLTGGDGTFNLLQWAAGLLGAAAAARCAAQLGAGRAGQWITAAVFLTAPAVVLESTSTQNDLVVTAWVLCAATIALDGRARPATTADVLALAGAAGLVMVTKSTGLMALVPVLAYWAICQLRQHKLKRMLYGGCLVAAACALLAGPPLLRVHEAFGSPLGPRDYREGLSTTRHDPPALLVNGLRLGASTLLTPMRPVNAAVGGAVLEVADLVGVDPNDPGITQWRSIFPGDRWKPDEDRSPYPMQSALVLLGTAAGLCWRRTRGYALAVVGAMLLTPAILKWQDWGNRLILPAFAVATPLAGYALERALKSRVLGALVVLALVTGTVHGYAAVFYGQPRRLVGQGSVFTLDGWQERFVRMPDQAAAYRTAIDQVRASGADRVGLVLEGDLWEYPLQLELRDKHLVELYSEVDRLPAGNVHSVDAVICVSSQNWCRAVVPADWTYTQIDDFVTTAFPPRS</sequence>
<comment type="caution">
    <text evidence="2">The sequence shown here is derived from an EMBL/GenBank/DDBJ whole genome shotgun (WGS) entry which is preliminary data.</text>
</comment>
<feature type="transmembrane region" description="Helical" evidence="1">
    <location>
        <begin position="431"/>
        <end position="448"/>
    </location>
</feature>
<feature type="transmembrane region" description="Helical" evidence="1">
    <location>
        <begin position="6"/>
        <end position="24"/>
    </location>
</feature>
<feature type="transmembrane region" description="Helical" evidence="1">
    <location>
        <begin position="253"/>
        <end position="283"/>
    </location>
</feature>
<evidence type="ECO:0000313" key="3">
    <source>
        <dbReference type="Proteomes" id="UP001500620"/>
    </source>
</evidence>
<evidence type="ECO:0008006" key="4">
    <source>
        <dbReference type="Google" id="ProtNLM"/>
    </source>
</evidence>
<keyword evidence="1" id="KW-1133">Transmembrane helix</keyword>
<feature type="transmembrane region" description="Helical" evidence="1">
    <location>
        <begin position="62"/>
        <end position="81"/>
    </location>
</feature>
<keyword evidence="3" id="KW-1185">Reference proteome</keyword>
<dbReference type="Proteomes" id="UP001500620">
    <property type="component" value="Unassembled WGS sequence"/>
</dbReference>
<reference evidence="3" key="1">
    <citation type="journal article" date="2019" name="Int. J. Syst. Evol. Microbiol.">
        <title>The Global Catalogue of Microorganisms (GCM) 10K type strain sequencing project: providing services to taxonomists for standard genome sequencing and annotation.</title>
        <authorList>
            <consortium name="The Broad Institute Genomics Platform"/>
            <consortium name="The Broad Institute Genome Sequencing Center for Infectious Disease"/>
            <person name="Wu L."/>
            <person name="Ma J."/>
        </authorList>
    </citation>
    <scope>NUCLEOTIDE SEQUENCE [LARGE SCALE GENOMIC DNA]</scope>
    <source>
        <strain evidence="3">JCM 17441</strain>
    </source>
</reference>
<proteinExistence type="predicted"/>
<keyword evidence="1" id="KW-0812">Transmembrane</keyword>
<protein>
    <recommendedName>
        <fullName evidence="4">Glycosyltransferase RgtA/B/C/D-like domain-containing protein</fullName>
    </recommendedName>
</protein>
<name>A0ABP8CU44_9ACTN</name>
<feature type="transmembrane region" description="Helical" evidence="1">
    <location>
        <begin position="201"/>
        <end position="218"/>
    </location>
</feature>
<feature type="transmembrane region" description="Helical" evidence="1">
    <location>
        <begin position="407"/>
        <end position="424"/>
    </location>
</feature>
<evidence type="ECO:0000256" key="1">
    <source>
        <dbReference type="SAM" id="Phobius"/>
    </source>
</evidence>
<feature type="transmembrane region" description="Helical" evidence="1">
    <location>
        <begin position="295"/>
        <end position="314"/>
    </location>
</feature>